<keyword evidence="4 7" id="KW-0328">Glycosyltransferase</keyword>
<keyword evidence="5 7" id="KW-0808">Transferase</keyword>
<evidence type="ECO:0000256" key="1">
    <source>
        <dbReference type="ARBA" id="ARBA00001478"/>
    </source>
</evidence>
<sequence length="515" mass="58833">MTARKKVIPQSKSAKLKILLVGAEVAPYATVGGFSSVLGYLSRELHSLGHDVRLFMPKYGFIDEAEYDIKMLQEGLNVPTGDEQNPNLVCNVKYTEDIYGATTYFLENKEYYEKRANVYGYVDDPTRFSLLSKGALEFIKTGEFVPDVIHTHDWHTGTLANYIKTEYKKDDILGDISTVFTIHNIKFQGTIDHQNTTELDYDDGKSVVSSLFSPRLNKLNFMRRGILYNDAVNTVSNTYSREILTPEYGEGLDRLLLEVKGKVFGIVNGLDYTEFDPATDNLIRQNYDIDSLEKRTINKVALQKEFDLPEDENALLFGFVGRLDYQKGVDLMVNTLRHVFPDYNIQFVQVGGGDGGLTQMLKDLKRDFSSNVGIHPYPNFTLPRLIFAGSDCILYPSRFEPCGIVQLEAMRYGSIPVVRKVGGLADTVENFDTLKKTGNGFVFKNFNEYSLFGQIARAYELYRNKDLWTQLQKNAMRCDFSWHHSAEEYIKLYDRAISFKNKENPHVHKVEDQIF</sequence>
<evidence type="ECO:0000256" key="7">
    <source>
        <dbReference type="HAMAP-Rule" id="MF_00484"/>
    </source>
</evidence>
<reference evidence="10" key="1">
    <citation type="journal article" date="2020" name="mSystems">
        <title>Genome- and Community-Level Interaction Insights into Carbon Utilization and Element Cycling Functions of Hydrothermarchaeota in Hydrothermal Sediment.</title>
        <authorList>
            <person name="Zhou Z."/>
            <person name="Liu Y."/>
            <person name="Xu W."/>
            <person name="Pan J."/>
            <person name="Luo Z.H."/>
            <person name="Li M."/>
        </authorList>
    </citation>
    <scope>NUCLEOTIDE SEQUENCE [LARGE SCALE GENOMIC DNA]</scope>
    <source>
        <strain evidence="10">SpSt-1219</strain>
    </source>
</reference>
<evidence type="ECO:0000256" key="4">
    <source>
        <dbReference type="ARBA" id="ARBA00022676"/>
    </source>
</evidence>
<dbReference type="GO" id="GO:0005978">
    <property type="term" value="P:glycogen biosynthetic process"/>
    <property type="evidence" value="ECO:0007669"/>
    <property type="project" value="UniProtKB-UniRule"/>
</dbReference>
<comment type="caution">
    <text evidence="7">Lacks conserved residue(s) required for the propagation of feature annotation.</text>
</comment>
<dbReference type="GO" id="GO:0004373">
    <property type="term" value="F:alpha-1,4-glucan glucosyltransferase (UDP-glucose donor) activity"/>
    <property type="evidence" value="ECO:0007669"/>
    <property type="project" value="InterPro"/>
</dbReference>
<dbReference type="AlphaFoldDB" id="A0A7C1DPP3"/>
<evidence type="ECO:0000259" key="8">
    <source>
        <dbReference type="Pfam" id="PF00534"/>
    </source>
</evidence>
<dbReference type="EC" id="2.4.1.21" evidence="7"/>
<dbReference type="NCBIfam" id="TIGR02095">
    <property type="entry name" value="glgA"/>
    <property type="match status" value="1"/>
</dbReference>
<dbReference type="Pfam" id="PF08323">
    <property type="entry name" value="Glyco_transf_5"/>
    <property type="match status" value="1"/>
</dbReference>
<comment type="pathway">
    <text evidence="7">Glycan biosynthesis; glycogen biosynthesis.</text>
</comment>
<evidence type="ECO:0000256" key="6">
    <source>
        <dbReference type="ARBA" id="ARBA00023056"/>
    </source>
</evidence>
<dbReference type="GO" id="GO:0009011">
    <property type="term" value="F:alpha-1,4-glucan glucosyltransferase (ADP-glucose donor) activity"/>
    <property type="evidence" value="ECO:0007669"/>
    <property type="project" value="UniProtKB-UniRule"/>
</dbReference>
<dbReference type="PANTHER" id="PTHR45825">
    <property type="entry name" value="GRANULE-BOUND STARCH SYNTHASE 1, CHLOROPLASTIC/AMYLOPLASTIC"/>
    <property type="match status" value="1"/>
</dbReference>
<name>A0A7C1DPP3_UNCKA</name>
<dbReference type="HAMAP" id="MF_00484">
    <property type="entry name" value="Glycogen_synth"/>
    <property type="match status" value="1"/>
</dbReference>
<feature type="domain" description="Starch synthase catalytic" evidence="9">
    <location>
        <begin position="17"/>
        <end position="256"/>
    </location>
</feature>
<evidence type="ECO:0000256" key="3">
    <source>
        <dbReference type="ARBA" id="ARBA00010281"/>
    </source>
</evidence>
<dbReference type="Pfam" id="PF00534">
    <property type="entry name" value="Glycos_transf_1"/>
    <property type="match status" value="1"/>
</dbReference>
<accession>A0A7C1DPP3</accession>
<gene>
    <name evidence="7" type="primary">glgA</name>
    <name evidence="10" type="ORF">ENN92_01400</name>
</gene>
<comment type="similarity">
    <text evidence="3 7">Belongs to the glycosyltransferase 1 family. Bacterial/plant glycogen synthase subfamily.</text>
</comment>
<feature type="domain" description="Glycosyl transferase family 1" evidence="8">
    <location>
        <begin position="305"/>
        <end position="462"/>
    </location>
</feature>
<comment type="caution">
    <text evidence="10">The sequence shown here is derived from an EMBL/GenBank/DDBJ whole genome shotgun (WGS) entry which is preliminary data.</text>
</comment>
<dbReference type="Gene3D" id="3.40.50.2000">
    <property type="entry name" value="Glycogen Phosphorylase B"/>
    <property type="match status" value="2"/>
</dbReference>
<comment type="catalytic activity">
    <reaction evidence="1 7">
        <text>[(1-&gt;4)-alpha-D-glucosyl](n) + ADP-alpha-D-glucose = [(1-&gt;4)-alpha-D-glucosyl](n+1) + ADP + H(+)</text>
        <dbReference type="Rhea" id="RHEA:18189"/>
        <dbReference type="Rhea" id="RHEA-COMP:9584"/>
        <dbReference type="Rhea" id="RHEA-COMP:9587"/>
        <dbReference type="ChEBI" id="CHEBI:15378"/>
        <dbReference type="ChEBI" id="CHEBI:15444"/>
        <dbReference type="ChEBI" id="CHEBI:57498"/>
        <dbReference type="ChEBI" id="CHEBI:456216"/>
        <dbReference type="EC" id="2.4.1.21"/>
    </reaction>
</comment>
<dbReference type="InterPro" id="IPR001296">
    <property type="entry name" value="Glyco_trans_1"/>
</dbReference>
<evidence type="ECO:0000313" key="10">
    <source>
        <dbReference type="EMBL" id="HDQ88785.1"/>
    </source>
</evidence>
<dbReference type="CDD" id="cd03791">
    <property type="entry name" value="GT5_Glycogen_synthase_DULL1-like"/>
    <property type="match status" value="1"/>
</dbReference>
<dbReference type="Proteomes" id="UP000886066">
    <property type="component" value="Unassembled WGS sequence"/>
</dbReference>
<dbReference type="EMBL" id="DSDM01000085">
    <property type="protein sequence ID" value="HDQ88785.1"/>
    <property type="molecule type" value="Genomic_DNA"/>
</dbReference>
<proteinExistence type="inferred from homology"/>
<dbReference type="UniPathway" id="UPA00164"/>
<dbReference type="SUPFAM" id="SSF53756">
    <property type="entry name" value="UDP-Glycosyltransferase/glycogen phosphorylase"/>
    <property type="match status" value="1"/>
</dbReference>
<evidence type="ECO:0000256" key="5">
    <source>
        <dbReference type="ARBA" id="ARBA00022679"/>
    </source>
</evidence>
<evidence type="ECO:0000256" key="2">
    <source>
        <dbReference type="ARBA" id="ARBA00002764"/>
    </source>
</evidence>
<protein>
    <recommendedName>
        <fullName evidence="7">Glycogen synthase</fullName>
        <ecNumber evidence="7">2.4.1.21</ecNumber>
    </recommendedName>
    <alternativeName>
        <fullName evidence="7">Starch [bacterial glycogen] synthase</fullName>
    </alternativeName>
</protein>
<keyword evidence="6 7" id="KW-0320">Glycogen biosynthesis</keyword>
<dbReference type="PANTHER" id="PTHR45825:SF11">
    <property type="entry name" value="ALPHA AMYLASE DOMAIN-CONTAINING PROTEIN"/>
    <property type="match status" value="1"/>
</dbReference>
<organism evidence="10">
    <name type="scientific">candidate division WWE3 bacterium</name>
    <dbReference type="NCBI Taxonomy" id="2053526"/>
    <lineage>
        <taxon>Bacteria</taxon>
        <taxon>Katanobacteria</taxon>
    </lineage>
</organism>
<dbReference type="InterPro" id="IPR013534">
    <property type="entry name" value="Starch_synth_cat_dom"/>
</dbReference>
<dbReference type="InterPro" id="IPR011835">
    <property type="entry name" value="GS/SS"/>
</dbReference>
<comment type="function">
    <text evidence="2 7">Synthesizes alpha-1,4-glucan chains using ADP-glucose.</text>
</comment>
<evidence type="ECO:0000259" key="9">
    <source>
        <dbReference type="Pfam" id="PF08323"/>
    </source>
</evidence>